<dbReference type="Proteomes" id="UP000294664">
    <property type="component" value="Unassembled WGS sequence"/>
</dbReference>
<evidence type="ECO:0000256" key="5">
    <source>
        <dbReference type="ARBA" id="ARBA00022989"/>
    </source>
</evidence>
<protein>
    <submittedName>
        <fullName evidence="8">Chromate transporter</fullName>
    </submittedName>
</protein>
<comment type="caution">
    <text evidence="8">The sequence shown here is derived from an EMBL/GenBank/DDBJ whole genome shotgun (WGS) entry which is preliminary data.</text>
</comment>
<evidence type="ECO:0000256" key="1">
    <source>
        <dbReference type="ARBA" id="ARBA00004651"/>
    </source>
</evidence>
<keyword evidence="9" id="KW-1185">Reference proteome</keyword>
<keyword evidence="4 7" id="KW-0812">Transmembrane</keyword>
<evidence type="ECO:0000256" key="3">
    <source>
        <dbReference type="ARBA" id="ARBA00022475"/>
    </source>
</evidence>
<dbReference type="AlphaFoldDB" id="A0A4R3LVS7"/>
<dbReference type="GO" id="GO:0005886">
    <property type="term" value="C:plasma membrane"/>
    <property type="evidence" value="ECO:0007669"/>
    <property type="project" value="UniProtKB-SubCell"/>
</dbReference>
<evidence type="ECO:0000256" key="2">
    <source>
        <dbReference type="ARBA" id="ARBA00005262"/>
    </source>
</evidence>
<comment type="similarity">
    <text evidence="2">Belongs to the chromate ion transporter (CHR) (TC 2.A.51) family.</text>
</comment>
<name>A0A4R3LVS7_9HYPH</name>
<feature type="transmembrane region" description="Helical" evidence="7">
    <location>
        <begin position="85"/>
        <end position="111"/>
    </location>
</feature>
<dbReference type="PANTHER" id="PTHR43663">
    <property type="entry name" value="CHROMATE TRANSPORT PROTEIN-RELATED"/>
    <property type="match status" value="1"/>
</dbReference>
<dbReference type="PANTHER" id="PTHR43663:SF1">
    <property type="entry name" value="CHROMATE TRANSPORTER"/>
    <property type="match status" value="1"/>
</dbReference>
<sequence>MSSGDVEAGLEDEQASPTVSDLFLTFLRVAISGFGGALPFARRELVERRKWLDPREFNDLLSICQLMPGPNIVNMSFCLGARFHGVLGAAAAFSGIIVVPCIIAILLAALYLRYGQVPEVSGTLRGVAAAAIGLFVGMGMKMAYVERRSPHILVFALLAFLGAGPLGFPLPMVILVLAPFSIAAAWRWSK</sequence>
<evidence type="ECO:0000313" key="8">
    <source>
        <dbReference type="EMBL" id="TCT04701.1"/>
    </source>
</evidence>
<evidence type="ECO:0000256" key="7">
    <source>
        <dbReference type="SAM" id="Phobius"/>
    </source>
</evidence>
<accession>A0A4R3LVS7</accession>
<dbReference type="EMBL" id="SMAI01000006">
    <property type="protein sequence ID" value="TCT04701.1"/>
    <property type="molecule type" value="Genomic_DNA"/>
</dbReference>
<evidence type="ECO:0000313" key="9">
    <source>
        <dbReference type="Proteomes" id="UP000294664"/>
    </source>
</evidence>
<dbReference type="InterPro" id="IPR052518">
    <property type="entry name" value="CHR_Transporter"/>
</dbReference>
<dbReference type="GO" id="GO:0015109">
    <property type="term" value="F:chromate transmembrane transporter activity"/>
    <property type="evidence" value="ECO:0007669"/>
    <property type="project" value="InterPro"/>
</dbReference>
<proteinExistence type="inferred from homology"/>
<evidence type="ECO:0000256" key="4">
    <source>
        <dbReference type="ARBA" id="ARBA00022692"/>
    </source>
</evidence>
<organism evidence="8 9">
    <name type="scientific">Aquabacter spiritensis</name>
    <dbReference type="NCBI Taxonomy" id="933073"/>
    <lineage>
        <taxon>Bacteria</taxon>
        <taxon>Pseudomonadati</taxon>
        <taxon>Pseudomonadota</taxon>
        <taxon>Alphaproteobacteria</taxon>
        <taxon>Hyphomicrobiales</taxon>
        <taxon>Xanthobacteraceae</taxon>
        <taxon>Aquabacter</taxon>
    </lineage>
</organism>
<dbReference type="InterPro" id="IPR003370">
    <property type="entry name" value="Chromate_transpt"/>
</dbReference>
<dbReference type="RefSeq" id="WP_165933732.1">
    <property type="nucleotide sequence ID" value="NZ_SMAI01000006.1"/>
</dbReference>
<feature type="transmembrane region" description="Helical" evidence="7">
    <location>
        <begin position="22"/>
        <end position="41"/>
    </location>
</feature>
<keyword evidence="6 7" id="KW-0472">Membrane</keyword>
<feature type="transmembrane region" description="Helical" evidence="7">
    <location>
        <begin position="123"/>
        <end position="140"/>
    </location>
</feature>
<dbReference type="Pfam" id="PF02417">
    <property type="entry name" value="Chromate_transp"/>
    <property type="match status" value="1"/>
</dbReference>
<gene>
    <name evidence="8" type="ORF">EDC64_106133</name>
</gene>
<keyword evidence="5 7" id="KW-1133">Transmembrane helix</keyword>
<evidence type="ECO:0000256" key="6">
    <source>
        <dbReference type="ARBA" id="ARBA00023136"/>
    </source>
</evidence>
<comment type="subcellular location">
    <subcellularLocation>
        <location evidence="1">Cell membrane</location>
        <topology evidence="1">Multi-pass membrane protein</topology>
    </subcellularLocation>
</comment>
<reference evidence="8 9" key="1">
    <citation type="submission" date="2019-03" db="EMBL/GenBank/DDBJ databases">
        <title>Genomic Encyclopedia of Type Strains, Phase IV (KMG-IV): sequencing the most valuable type-strain genomes for metagenomic binning, comparative biology and taxonomic classification.</title>
        <authorList>
            <person name="Goeker M."/>
        </authorList>
    </citation>
    <scope>NUCLEOTIDE SEQUENCE [LARGE SCALE GENOMIC DNA]</scope>
    <source>
        <strain evidence="8 9">DSM 9035</strain>
    </source>
</reference>
<feature type="transmembrane region" description="Helical" evidence="7">
    <location>
        <begin position="152"/>
        <end position="185"/>
    </location>
</feature>
<keyword evidence="3" id="KW-1003">Cell membrane</keyword>